<dbReference type="eggNOG" id="COG0607">
    <property type="taxonomic scope" value="Bacteria"/>
</dbReference>
<proteinExistence type="inferred from homology"/>
<dbReference type="Pfam" id="PF07992">
    <property type="entry name" value="Pyr_redox_2"/>
    <property type="match status" value="1"/>
</dbReference>
<feature type="domain" description="Rhodanese" evidence="7">
    <location>
        <begin position="472"/>
        <end position="562"/>
    </location>
</feature>
<dbReference type="HOGENOM" id="CLU_003291_1_2_9"/>
<keyword evidence="6" id="KW-0676">Redox-active center</keyword>
<dbReference type="PRINTS" id="PR00411">
    <property type="entry name" value="PNDRDTASEI"/>
</dbReference>
<keyword evidence="3" id="KW-0285">Flavoprotein</keyword>
<dbReference type="SUPFAM" id="SSF51905">
    <property type="entry name" value="FAD/NAD(P)-binding domain"/>
    <property type="match status" value="1"/>
</dbReference>
<evidence type="ECO:0000256" key="5">
    <source>
        <dbReference type="ARBA" id="ARBA00023002"/>
    </source>
</evidence>
<accession>L0F1Q0</accession>
<dbReference type="PRINTS" id="PR00368">
    <property type="entry name" value="FADPNR"/>
</dbReference>
<reference evidence="9" key="1">
    <citation type="submission" date="2012-02" db="EMBL/GenBank/DDBJ databases">
        <title>Complete sequence of Desulfitobacterium dichloroeliminans LMG P-21439.</title>
        <authorList>
            <person name="Lucas S."/>
            <person name="Han J."/>
            <person name="Lapidus A."/>
            <person name="Cheng J.-F."/>
            <person name="Goodwin L."/>
            <person name="Pitluck S."/>
            <person name="Peters L."/>
            <person name="Ovchinnikova G."/>
            <person name="Teshima H."/>
            <person name="Detter J.C."/>
            <person name="Han C."/>
            <person name="Tapia R."/>
            <person name="Land M."/>
            <person name="Hauser L."/>
            <person name="Kyrpides N."/>
            <person name="Ivanova N."/>
            <person name="Pagani I."/>
            <person name="Kruse T."/>
            <person name="de Vos W.M."/>
            <person name="Boon N."/>
            <person name="Smidt H."/>
            <person name="Woyke T."/>
        </authorList>
    </citation>
    <scope>NUCLEOTIDE SEQUENCE [LARGE SCALE GENOMIC DNA]</scope>
    <source>
        <strain evidence="9">LMG P-21439 / DCA1</strain>
    </source>
</reference>
<keyword evidence="9" id="KW-1185">Reference proteome</keyword>
<dbReference type="InterPro" id="IPR004099">
    <property type="entry name" value="Pyr_nucl-diS_OxRdtase_dimer"/>
</dbReference>
<dbReference type="eggNOG" id="COG0446">
    <property type="taxonomic scope" value="Bacteria"/>
</dbReference>
<evidence type="ECO:0000313" key="9">
    <source>
        <dbReference type="Proteomes" id="UP000010797"/>
    </source>
</evidence>
<keyword evidence="5" id="KW-0560">Oxidoreductase</keyword>
<evidence type="ECO:0000256" key="2">
    <source>
        <dbReference type="ARBA" id="ARBA00009130"/>
    </source>
</evidence>
<dbReference type="SUPFAM" id="SSF55424">
    <property type="entry name" value="FAD/NAD-linked reductases, dimerisation (C-terminal) domain"/>
    <property type="match status" value="1"/>
</dbReference>
<evidence type="ECO:0000256" key="4">
    <source>
        <dbReference type="ARBA" id="ARBA00022827"/>
    </source>
</evidence>
<dbReference type="SUPFAM" id="SSF52821">
    <property type="entry name" value="Rhodanese/Cell cycle control phosphatase"/>
    <property type="match status" value="1"/>
</dbReference>
<evidence type="ECO:0000256" key="3">
    <source>
        <dbReference type="ARBA" id="ARBA00022630"/>
    </source>
</evidence>
<dbReference type="InterPro" id="IPR016156">
    <property type="entry name" value="FAD/NAD-linked_Rdtase_dimer_sf"/>
</dbReference>
<dbReference type="Gene3D" id="3.40.250.10">
    <property type="entry name" value="Rhodanese-like domain"/>
    <property type="match status" value="1"/>
</dbReference>
<dbReference type="EMBL" id="CP003344">
    <property type="protein sequence ID" value="AGA67789.1"/>
    <property type="molecule type" value="Genomic_DNA"/>
</dbReference>
<protein>
    <submittedName>
        <fullName evidence="8">NAD(FAD)-dependent dehydrogenase</fullName>
    </submittedName>
</protein>
<name>L0F1Q0_DESDL</name>
<evidence type="ECO:0000256" key="1">
    <source>
        <dbReference type="ARBA" id="ARBA00001974"/>
    </source>
</evidence>
<gene>
    <name evidence="8" type="ordered locus">Desdi_0240</name>
</gene>
<evidence type="ECO:0000313" key="8">
    <source>
        <dbReference type="EMBL" id="AGA67789.1"/>
    </source>
</evidence>
<dbReference type="InterPro" id="IPR036873">
    <property type="entry name" value="Rhodanese-like_dom_sf"/>
</dbReference>
<dbReference type="InterPro" id="IPR001763">
    <property type="entry name" value="Rhodanese-like_dom"/>
</dbReference>
<dbReference type="PANTHER" id="PTHR43429:SF1">
    <property type="entry name" value="NAD(P)H SULFUR OXIDOREDUCTASE (COA-DEPENDENT)"/>
    <property type="match status" value="1"/>
</dbReference>
<dbReference type="AlphaFoldDB" id="L0F1Q0"/>
<organism evidence="8 9">
    <name type="scientific">Desulfitobacterium dichloroeliminans (strain LMG P-21439 / DCA1)</name>
    <dbReference type="NCBI Taxonomy" id="871963"/>
    <lineage>
        <taxon>Bacteria</taxon>
        <taxon>Bacillati</taxon>
        <taxon>Bacillota</taxon>
        <taxon>Clostridia</taxon>
        <taxon>Eubacteriales</taxon>
        <taxon>Desulfitobacteriaceae</taxon>
        <taxon>Desulfitobacterium</taxon>
    </lineage>
</organism>
<dbReference type="GO" id="GO:0016491">
    <property type="term" value="F:oxidoreductase activity"/>
    <property type="evidence" value="ECO:0007669"/>
    <property type="project" value="UniProtKB-KW"/>
</dbReference>
<dbReference type="PANTHER" id="PTHR43429">
    <property type="entry name" value="PYRIDINE NUCLEOTIDE-DISULFIDE OXIDOREDUCTASE DOMAIN-CONTAINING"/>
    <property type="match status" value="1"/>
</dbReference>
<dbReference type="InterPro" id="IPR036188">
    <property type="entry name" value="FAD/NAD-bd_sf"/>
</dbReference>
<evidence type="ECO:0000259" key="7">
    <source>
        <dbReference type="PROSITE" id="PS50206"/>
    </source>
</evidence>
<dbReference type="Pfam" id="PF02852">
    <property type="entry name" value="Pyr_redox_dim"/>
    <property type="match status" value="1"/>
</dbReference>
<dbReference type="InterPro" id="IPR050260">
    <property type="entry name" value="FAD-bd_OxRdtase"/>
</dbReference>
<dbReference type="Pfam" id="PF00581">
    <property type="entry name" value="Rhodanese"/>
    <property type="match status" value="1"/>
</dbReference>
<sequence length="566" mass="61659">MVIIGGVAAGPKVAARLRRLSIEAEITIIEKGKLVSYGSCGLPFYVGNSVPEIEDLLKTTAGLIRDPQFFKDQKGVNILTETEAIAIDRRHKNVRLRDLTTGEERELDYDYLVLATGATEVVPSLPGIEAKNVYTLHHPEDAVKIRSLIREKKVKHATVIGAGLIGIETADAILSRQTKVALCESQASVLPKLLDPDIAILLESRMRARGVDLHLGSPVKALEKDDDDNVNRVVLENGEVETELVVIAVGVRPEVSLARQAGLTIGVTGAIQVNQHLQTDDPYIFAGGDCAEQIQHVTGGKAYVPLASTANKQGRVIADNIAGRKTEFPPICGTSVLQAFDLNIGRTGLGELEAKQLGYDVMTSLSTGLDATHYYPVHDSVTIKLVAEASTGHLLGAQVCGQGECIKRLDILATILHFRGKVSDISSLDLGYAPPFATAIDVLIHAANTFENKQLGLVKTITPSELLEQVRQGKHFHLVDVRENEEVKATPFTGPKVQEIPLGELRNRYQEIPKAGVVISVCQLGIRSYEAACFLKEKDYKDVRFLEGGMSTWEALRYQLLEYIVE</sequence>
<dbReference type="PROSITE" id="PS50206">
    <property type="entry name" value="RHODANESE_3"/>
    <property type="match status" value="1"/>
</dbReference>
<dbReference type="Proteomes" id="UP000010797">
    <property type="component" value="Chromosome"/>
</dbReference>
<dbReference type="InterPro" id="IPR023753">
    <property type="entry name" value="FAD/NAD-binding_dom"/>
</dbReference>
<dbReference type="Gene3D" id="3.50.50.60">
    <property type="entry name" value="FAD/NAD(P)-binding domain"/>
    <property type="match status" value="2"/>
</dbReference>
<dbReference type="KEGG" id="ddl:Desdi_0240"/>
<keyword evidence="4" id="KW-0274">FAD</keyword>
<dbReference type="STRING" id="871963.Desdi_0240"/>
<evidence type="ECO:0000256" key="6">
    <source>
        <dbReference type="ARBA" id="ARBA00023284"/>
    </source>
</evidence>
<dbReference type="SMART" id="SM00450">
    <property type="entry name" value="RHOD"/>
    <property type="match status" value="1"/>
</dbReference>
<dbReference type="CDD" id="cd00158">
    <property type="entry name" value="RHOD"/>
    <property type="match status" value="1"/>
</dbReference>
<comment type="cofactor">
    <cofactor evidence="1">
        <name>FAD</name>
        <dbReference type="ChEBI" id="CHEBI:57692"/>
    </cofactor>
</comment>
<comment type="similarity">
    <text evidence="2">Belongs to the class-III pyridine nucleotide-disulfide oxidoreductase family.</text>
</comment>